<proteinExistence type="predicted"/>
<dbReference type="EMBL" id="CM040473">
    <property type="protein sequence ID" value="MCI4390458.1"/>
    <property type="molecule type" value="Genomic_DNA"/>
</dbReference>
<comment type="caution">
    <text evidence="1">The sequence shown here is derived from an EMBL/GenBank/DDBJ whole genome shotgun (WGS) entry which is preliminary data.</text>
</comment>
<name>A0ACC5XGI4_PANGG</name>
<organism evidence="1 2">
    <name type="scientific">Pangasianodon gigas</name>
    <name type="common">Mekong giant catfish</name>
    <name type="synonym">Pangasius gigas</name>
    <dbReference type="NCBI Taxonomy" id="30993"/>
    <lineage>
        <taxon>Eukaryota</taxon>
        <taxon>Metazoa</taxon>
        <taxon>Chordata</taxon>
        <taxon>Craniata</taxon>
        <taxon>Vertebrata</taxon>
        <taxon>Euteleostomi</taxon>
        <taxon>Actinopterygii</taxon>
        <taxon>Neopterygii</taxon>
        <taxon>Teleostei</taxon>
        <taxon>Ostariophysi</taxon>
        <taxon>Siluriformes</taxon>
        <taxon>Pangasiidae</taxon>
        <taxon>Pangasianodon</taxon>
    </lineage>
</organism>
<evidence type="ECO:0000313" key="2">
    <source>
        <dbReference type="Proteomes" id="UP000829447"/>
    </source>
</evidence>
<accession>A0ACC5XGI4</accession>
<dbReference type="Proteomes" id="UP000829447">
    <property type="component" value="Linkage Group LG20"/>
</dbReference>
<protein>
    <submittedName>
        <fullName evidence="1">Uncharacterized protein</fullName>
    </submittedName>
</protein>
<evidence type="ECO:0000313" key="1">
    <source>
        <dbReference type="EMBL" id="MCI4390458.1"/>
    </source>
</evidence>
<reference evidence="1 2" key="1">
    <citation type="journal article" date="2022" name="bioRxiv">
        <title>An ancient truncated duplication of the anti-Mullerian hormone receptor type 2 gene is a potential conserved master sex determinant in the Pangasiidae catfish family.</title>
        <authorList>
            <person name="Wen M."/>
            <person name="Pan Q."/>
            <person name="Jouanno E."/>
            <person name="Montfort J."/>
            <person name="Zahm M."/>
            <person name="Cabau C."/>
            <person name="Klopp C."/>
            <person name="Iampietro C."/>
            <person name="Roques C."/>
            <person name="Bouchez O."/>
            <person name="Castinel A."/>
            <person name="Donnadieu C."/>
            <person name="Parrinello H."/>
            <person name="Poncet C."/>
            <person name="Belmonte E."/>
            <person name="Gautier V."/>
            <person name="Avarre J.-C."/>
            <person name="Dugue R."/>
            <person name="Gustiano R."/>
            <person name="Ha T.T.T."/>
            <person name="Campet M."/>
            <person name="Sriphairoj K."/>
            <person name="Ribolli J."/>
            <person name="de Almeida F.L."/>
            <person name="Desvignes T."/>
            <person name="Postlethwait J.H."/>
            <person name="Bucao C.F."/>
            <person name="Robinson-Rechavi M."/>
            <person name="Bobe J."/>
            <person name="Herpin A."/>
            <person name="Guiguen Y."/>
        </authorList>
    </citation>
    <scope>NUCLEOTIDE SEQUENCE [LARGE SCALE GENOMIC DNA]</scope>
    <source>
        <strain evidence="1">YG-Dec2019</strain>
    </source>
</reference>
<gene>
    <name evidence="1" type="ORF">PGIGA_G00122800</name>
</gene>
<sequence>MILWTRLIRHAWTLMLYLSQETEEMELDDQAAGATSSSSGNRAPPDSPVSPVVTTQPGRIQPQRPDQTSPEEKQNQEVLGTAGLGGSNPGVLPAAQISSTSENPSAVTEGQQQHHPGMAPSQDQDLYTSGDWTHLSVTSQTNSLNLSNSSTAEETLNDPTNAGDVPEDQKIDLYRSAEEQNPPAAAADVPKTSSSASKSSDTTRRKCSVDQKKDTRDNDELKPSAPRDVAKFYVKVDWPEDLPQKWKTHLQRALQSWCNSEAKKKCSVEAVQLLDDGRTAEVEITPSTALKDIKTATLTFRSLEKSATVHFQEAEPKSVNKVSRQKVNLC</sequence>
<keyword evidence="2" id="KW-1185">Reference proteome</keyword>